<evidence type="ECO:0000313" key="8">
    <source>
        <dbReference type="EMBL" id="KAG0324034.1"/>
    </source>
</evidence>
<dbReference type="Proteomes" id="UP000738325">
    <property type="component" value="Unassembled WGS sequence"/>
</dbReference>
<dbReference type="OrthoDB" id="24948at2759"/>
<dbReference type="Gene3D" id="2.60.120.260">
    <property type="entry name" value="Galactose-binding domain-like"/>
    <property type="match status" value="1"/>
</dbReference>
<organism evidence="8 9">
    <name type="scientific">Dissophora globulifera</name>
    <dbReference type="NCBI Taxonomy" id="979702"/>
    <lineage>
        <taxon>Eukaryota</taxon>
        <taxon>Fungi</taxon>
        <taxon>Fungi incertae sedis</taxon>
        <taxon>Mucoromycota</taxon>
        <taxon>Mortierellomycotina</taxon>
        <taxon>Mortierellomycetes</taxon>
        <taxon>Mortierellales</taxon>
        <taxon>Mortierellaceae</taxon>
        <taxon>Dissophora</taxon>
    </lineage>
</organism>
<comment type="function">
    <text evidence="6">Component of the anaphase promoting complex/cyclosome (APC/C), a cell cycle-regulated E3 ubiquitin-protein ligase complex that controls progression through mitosis and the G1 phase of the cell cycle.</text>
</comment>
<evidence type="ECO:0000256" key="2">
    <source>
        <dbReference type="ARBA" id="ARBA00022618"/>
    </source>
</evidence>
<gene>
    <name evidence="8" type="primary">APC10</name>
    <name evidence="8" type="ORF">BGZ99_002275</name>
</gene>
<evidence type="ECO:0000256" key="3">
    <source>
        <dbReference type="ARBA" id="ARBA00022776"/>
    </source>
</evidence>
<dbReference type="GO" id="GO:0005680">
    <property type="term" value="C:anaphase-promoting complex"/>
    <property type="evidence" value="ECO:0007669"/>
    <property type="project" value="InterPro"/>
</dbReference>
<evidence type="ECO:0000313" key="9">
    <source>
        <dbReference type="Proteomes" id="UP000738325"/>
    </source>
</evidence>
<keyword evidence="4 6" id="KW-0833">Ubl conjugation pathway</keyword>
<evidence type="ECO:0000256" key="4">
    <source>
        <dbReference type="ARBA" id="ARBA00022786"/>
    </source>
</evidence>
<dbReference type="InterPro" id="IPR008979">
    <property type="entry name" value="Galactose-bd-like_sf"/>
</dbReference>
<keyword evidence="3 6" id="KW-0498">Mitosis</keyword>
<sequence>MTYGELDSEDKVEIGRLATWSVSSAKTSHGLDMLRDNNLDTYWQSDGPQPHLVNMNFEKKTSVQQVSIYYDLKQDESYTPLRISIRAGTAYHDLKELVNMEVEGITGWANITLEDALGSGRPPRVFMLQLAIISNQLGGRDTHIRQIKLFTTRVPHPSGDELLPFTSPEFLRRSTLR</sequence>
<keyword evidence="9" id="KW-1185">Reference proteome</keyword>
<dbReference type="PROSITE" id="PS51284">
    <property type="entry name" value="DOC"/>
    <property type="match status" value="1"/>
</dbReference>
<proteinExistence type="inferred from homology"/>
<dbReference type="CDD" id="cd08366">
    <property type="entry name" value="APC10"/>
    <property type="match status" value="1"/>
</dbReference>
<keyword evidence="5 6" id="KW-0131">Cell cycle</keyword>
<dbReference type="PANTHER" id="PTHR12936:SF0">
    <property type="entry name" value="ANAPHASE-PROMOTING COMPLEX SUBUNIT 10"/>
    <property type="match status" value="1"/>
</dbReference>
<evidence type="ECO:0000256" key="6">
    <source>
        <dbReference type="PIRNR" id="PIRNR028841"/>
    </source>
</evidence>
<reference evidence="8" key="1">
    <citation type="journal article" date="2020" name="Fungal Divers.">
        <title>Resolving the Mortierellaceae phylogeny through synthesis of multi-gene phylogenetics and phylogenomics.</title>
        <authorList>
            <person name="Vandepol N."/>
            <person name="Liber J."/>
            <person name="Desiro A."/>
            <person name="Na H."/>
            <person name="Kennedy M."/>
            <person name="Barry K."/>
            <person name="Grigoriev I.V."/>
            <person name="Miller A.N."/>
            <person name="O'Donnell K."/>
            <person name="Stajich J.E."/>
            <person name="Bonito G."/>
        </authorList>
    </citation>
    <scope>NUCLEOTIDE SEQUENCE</scope>
    <source>
        <strain evidence="8">REB-010B</strain>
    </source>
</reference>
<feature type="domain" description="DOC" evidence="7">
    <location>
        <begin position="1"/>
        <end position="176"/>
    </location>
</feature>
<keyword evidence="2 6" id="KW-0132">Cell division</keyword>
<dbReference type="SMART" id="SM01337">
    <property type="entry name" value="APC10"/>
    <property type="match status" value="1"/>
</dbReference>
<name>A0A9P6UXF3_9FUNG</name>
<dbReference type="Pfam" id="PF03256">
    <property type="entry name" value="ANAPC10"/>
    <property type="match status" value="1"/>
</dbReference>
<dbReference type="PIRSF" id="PIRSF028841">
    <property type="entry name" value="APC10_sub"/>
    <property type="match status" value="1"/>
</dbReference>
<dbReference type="GO" id="GO:0051301">
    <property type="term" value="P:cell division"/>
    <property type="evidence" value="ECO:0007669"/>
    <property type="project" value="UniProtKB-KW"/>
</dbReference>
<protein>
    <recommendedName>
        <fullName evidence="6">Anaphase-promoting complex subunit 10</fullName>
    </recommendedName>
</protein>
<dbReference type="GO" id="GO:0031145">
    <property type="term" value="P:anaphase-promoting complex-dependent catabolic process"/>
    <property type="evidence" value="ECO:0007669"/>
    <property type="project" value="InterPro"/>
</dbReference>
<comment type="similarity">
    <text evidence="1 6">Belongs to the APC10 family.</text>
</comment>
<evidence type="ECO:0000259" key="7">
    <source>
        <dbReference type="PROSITE" id="PS51284"/>
    </source>
</evidence>
<dbReference type="EMBL" id="JAAAIP010000166">
    <property type="protein sequence ID" value="KAG0324034.1"/>
    <property type="molecule type" value="Genomic_DNA"/>
</dbReference>
<accession>A0A9P6UXF3</accession>
<comment type="caution">
    <text evidence="8">The sequence shown here is derived from an EMBL/GenBank/DDBJ whole genome shotgun (WGS) entry which is preliminary data.</text>
</comment>
<dbReference type="SUPFAM" id="SSF49785">
    <property type="entry name" value="Galactose-binding domain-like"/>
    <property type="match status" value="1"/>
</dbReference>
<dbReference type="InterPro" id="IPR004939">
    <property type="entry name" value="APC_su10/DOC_dom"/>
</dbReference>
<dbReference type="AlphaFoldDB" id="A0A9P6UXF3"/>
<evidence type="ECO:0000256" key="5">
    <source>
        <dbReference type="ARBA" id="ARBA00023306"/>
    </source>
</evidence>
<evidence type="ECO:0000256" key="1">
    <source>
        <dbReference type="ARBA" id="ARBA00006762"/>
    </source>
</evidence>
<dbReference type="InterPro" id="IPR016901">
    <property type="entry name" value="APC10/Doc1"/>
</dbReference>
<dbReference type="PANTHER" id="PTHR12936">
    <property type="entry name" value="ANAPHASE-PROMOTING COMPLEX 10"/>
    <property type="match status" value="1"/>
</dbReference>
<dbReference type="GO" id="GO:0070979">
    <property type="term" value="P:protein K11-linked ubiquitination"/>
    <property type="evidence" value="ECO:0007669"/>
    <property type="project" value="TreeGrafter"/>
</dbReference>